<protein>
    <submittedName>
        <fullName evidence="1">Sulfur carrier protein</fullName>
    </submittedName>
</protein>
<dbReference type="InterPro" id="IPR016155">
    <property type="entry name" value="Mopterin_synth/thiamin_S_b"/>
</dbReference>
<dbReference type="Proteomes" id="UP000248646">
    <property type="component" value="Unassembled WGS sequence"/>
</dbReference>
<dbReference type="InterPro" id="IPR010035">
    <property type="entry name" value="Thi_S"/>
</dbReference>
<dbReference type="EMBL" id="QKZI01000002">
    <property type="protein sequence ID" value="PZX05571.1"/>
    <property type="molecule type" value="Genomic_DNA"/>
</dbReference>
<dbReference type="PANTHER" id="PTHR34472">
    <property type="entry name" value="SULFUR CARRIER PROTEIN THIS"/>
    <property type="match status" value="1"/>
</dbReference>
<dbReference type="InterPro" id="IPR012675">
    <property type="entry name" value="Beta-grasp_dom_sf"/>
</dbReference>
<dbReference type="AlphaFoldDB" id="A0A2W7MHG6"/>
<proteinExistence type="predicted"/>
<dbReference type="NCBIfam" id="TIGR01683">
    <property type="entry name" value="thiS"/>
    <property type="match status" value="1"/>
</dbReference>
<keyword evidence="2" id="KW-1185">Reference proteome</keyword>
<dbReference type="SUPFAM" id="SSF54285">
    <property type="entry name" value="MoaD/ThiS"/>
    <property type="match status" value="1"/>
</dbReference>
<sequence length="67" mass="7657">MNLVINGDKVEVPNRVETVDNLLQHFDLEQKVVIVEWNETILEKAFYQETMLSNGDKIELVHFVGGG</sequence>
<dbReference type="OrthoDB" id="9798559at2"/>
<name>A0A2W7MHG6_9BACI</name>
<dbReference type="CDD" id="cd00565">
    <property type="entry name" value="Ubl_ThiS"/>
    <property type="match status" value="1"/>
</dbReference>
<comment type="caution">
    <text evidence="1">The sequence shown here is derived from an EMBL/GenBank/DDBJ whole genome shotgun (WGS) entry which is preliminary data.</text>
</comment>
<dbReference type="InterPro" id="IPR003749">
    <property type="entry name" value="ThiS/MoaD-like"/>
</dbReference>
<accession>A0A2W7MHG6</accession>
<dbReference type="RefSeq" id="WP_111439032.1">
    <property type="nucleotide sequence ID" value="NZ_QKZI01000002.1"/>
</dbReference>
<dbReference type="Pfam" id="PF02597">
    <property type="entry name" value="ThiS"/>
    <property type="match status" value="1"/>
</dbReference>
<evidence type="ECO:0000313" key="1">
    <source>
        <dbReference type="EMBL" id="PZX05571.1"/>
    </source>
</evidence>
<dbReference type="Gene3D" id="3.10.20.30">
    <property type="match status" value="1"/>
</dbReference>
<evidence type="ECO:0000313" key="2">
    <source>
        <dbReference type="Proteomes" id="UP000248646"/>
    </source>
</evidence>
<gene>
    <name evidence="1" type="ORF">C7437_10223</name>
</gene>
<dbReference type="PANTHER" id="PTHR34472:SF1">
    <property type="entry name" value="SULFUR CARRIER PROTEIN THIS"/>
    <property type="match status" value="1"/>
</dbReference>
<reference evidence="1 2" key="1">
    <citation type="submission" date="2018-06" db="EMBL/GenBank/DDBJ databases">
        <title>Genomic Encyclopedia of Type Strains, Phase IV (KMG-IV): sequencing the most valuable type-strain genomes for metagenomic binning, comparative biology and taxonomic classification.</title>
        <authorList>
            <person name="Goeker M."/>
        </authorList>
    </citation>
    <scope>NUCLEOTIDE SEQUENCE [LARGE SCALE GENOMIC DNA]</scope>
    <source>
        <strain evidence="1 2">DSM 5</strain>
    </source>
</reference>
<organism evidence="1 2">
    <name type="scientific">Psychrobacillus insolitus</name>
    <dbReference type="NCBI Taxonomy" id="1461"/>
    <lineage>
        <taxon>Bacteria</taxon>
        <taxon>Bacillati</taxon>
        <taxon>Bacillota</taxon>
        <taxon>Bacilli</taxon>
        <taxon>Bacillales</taxon>
        <taxon>Bacillaceae</taxon>
        <taxon>Psychrobacillus</taxon>
    </lineage>
</organism>